<accession>W2TMJ5</accession>
<feature type="chain" id="PRO_5004826700" description="NAD(+) diphosphatase" evidence="7">
    <location>
        <begin position="22"/>
        <end position="282"/>
    </location>
</feature>
<dbReference type="Pfam" id="PF00293">
    <property type="entry name" value="NUDIX"/>
    <property type="match status" value="1"/>
</dbReference>
<keyword evidence="7" id="KW-0732">Signal</keyword>
<dbReference type="PROSITE" id="PS00893">
    <property type="entry name" value="NUDIX_BOX"/>
    <property type="match status" value="1"/>
</dbReference>
<evidence type="ECO:0000256" key="5">
    <source>
        <dbReference type="ARBA" id="ARBA00022842"/>
    </source>
</evidence>
<evidence type="ECO:0000256" key="3">
    <source>
        <dbReference type="ARBA" id="ARBA00022723"/>
    </source>
</evidence>
<dbReference type="AlphaFoldDB" id="W2TMJ5"/>
<sequence length="282" mass="31694">MCTSYLVFWFHVPLLGTSLKAVEPPEDSPIQKDDVLRELGRCLDAQFLDLRIAMLGISSEKERNLLAKFQSLSRWSRIFLRCPKCGAPLRMRVSKAAANCPTCPQIYYPTCSPVAITLVSDPTDSYALLVRHKRSPPGVYTAIAGFAQPGESLDECVRREVAEEVGLPVSKVISLNRSQPWPMPDSSLMCAHYAVSEMSFKIDACPTELESARWFSRDQVAVALQKTLDDPMLKDIPKDVNERQQLIYIPPQGAIAHHIIKAWVERRICVHDSETNLHHVLP</sequence>
<dbReference type="CDD" id="cd03429">
    <property type="entry name" value="NUDIX_NADH_pyrophosphatase_Nudt13"/>
    <property type="match status" value="1"/>
</dbReference>
<evidence type="ECO:0000313" key="10">
    <source>
        <dbReference type="Proteomes" id="UP000053676"/>
    </source>
</evidence>
<dbReference type="Gene3D" id="3.90.79.20">
    <property type="match status" value="1"/>
</dbReference>
<organism evidence="9 10">
    <name type="scientific">Necator americanus</name>
    <name type="common">Human hookworm</name>
    <dbReference type="NCBI Taxonomy" id="51031"/>
    <lineage>
        <taxon>Eukaryota</taxon>
        <taxon>Metazoa</taxon>
        <taxon>Ecdysozoa</taxon>
        <taxon>Nematoda</taxon>
        <taxon>Chromadorea</taxon>
        <taxon>Rhabditida</taxon>
        <taxon>Rhabditina</taxon>
        <taxon>Rhabditomorpha</taxon>
        <taxon>Strongyloidea</taxon>
        <taxon>Ancylostomatidae</taxon>
        <taxon>Bunostominae</taxon>
        <taxon>Necator</taxon>
    </lineage>
</organism>
<dbReference type="PROSITE" id="PS51462">
    <property type="entry name" value="NUDIX"/>
    <property type="match status" value="1"/>
</dbReference>
<dbReference type="InterPro" id="IPR015797">
    <property type="entry name" value="NUDIX_hydrolase-like_dom_sf"/>
</dbReference>
<evidence type="ECO:0000256" key="4">
    <source>
        <dbReference type="ARBA" id="ARBA00022801"/>
    </source>
</evidence>
<feature type="domain" description="Nudix hydrolase" evidence="8">
    <location>
        <begin position="109"/>
        <end position="237"/>
    </location>
</feature>
<dbReference type="SUPFAM" id="SSF55811">
    <property type="entry name" value="Nudix"/>
    <property type="match status" value="1"/>
</dbReference>
<evidence type="ECO:0000259" key="8">
    <source>
        <dbReference type="PROSITE" id="PS51462"/>
    </source>
</evidence>
<reference evidence="10" key="1">
    <citation type="journal article" date="2014" name="Nat. Genet.">
        <title>Genome of the human hookworm Necator americanus.</title>
        <authorList>
            <person name="Tang Y.T."/>
            <person name="Gao X."/>
            <person name="Rosa B.A."/>
            <person name="Abubucker S."/>
            <person name="Hallsworth-Pepin K."/>
            <person name="Martin J."/>
            <person name="Tyagi R."/>
            <person name="Heizer E."/>
            <person name="Zhang X."/>
            <person name="Bhonagiri-Palsikar V."/>
            <person name="Minx P."/>
            <person name="Warren W.C."/>
            <person name="Wang Q."/>
            <person name="Zhan B."/>
            <person name="Hotez P.J."/>
            <person name="Sternberg P.W."/>
            <person name="Dougall A."/>
            <person name="Gaze S.T."/>
            <person name="Mulvenna J."/>
            <person name="Sotillo J."/>
            <person name="Ranganathan S."/>
            <person name="Rabelo E.M."/>
            <person name="Wilson R.K."/>
            <person name="Felgner P.L."/>
            <person name="Bethony J."/>
            <person name="Hawdon J.M."/>
            <person name="Gasser R.B."/>
            <person name="Loukas A."/>
            <person name="Mitreva M."/>
        </authorList>
    </citation>
    <scope>NUCLEOTIDE SEQUENCE [LARGE SCALE GENOMIC DNA]</scope>
</reference>
<keyword evidence="5" id="KW-0460">Magnesium</keyword>
<keyword evidence="3" id="KW-0479">Metal-binding</keyword>
<gene>
    <name evidence="9" type="ORF">NECAME_07433</name>
</gene>
<dbReference type="Gene3D" id="3.90.79.10">
    <property type="entry name" value="Nucleoside Triphosphate Pyrophosphohydrolase"/>
    <property type="match status" value="1"/>
</dbReference>
<proteinExistence type="predicted"/>
<dbReference type="EMBL" id="KI658235">
    <property type="protein sequence ID" value="ETN83315.1"/>
    <property type="molecule type" value="Genomic_DNA"/>
</dbReference>
<dbReference type="GO" id="GO:0016787">
    <property type="term" value="F:hydrolase activity"/>
    <property type="evidence" value="ECO:0007669"/>
    <property type="project" value="UniProtKB-KW"/>
</dbReference>
<dbReference type="GO" id="GO:0046872">
    <property type="term" value="F:metal ion binding"/>
    <property type="evidence" value="ECO:0007669"/>
    <property type="project" value="UniProtKB-KW"/>
</dbReference>
<evidence type="ECO:0000256" key="6">
    <source>
        <dbReference type="ARBA" id="ARBA00023027"/>
    </source>
</evidence>
<dbReference type="FunFam" id="3.90.79.10:FF:000074">
    <property type="entry name" value="Mutt/nudix family protein-like protein"/>
    <property type="match status" value="1"/>
</dbReference>
<dbReference type="OMA" id="PGQTEIH"/>
<dbReference type="EC" id="3.6.1.22" evidence="2"/>
<evidence type="ECO:0000313" key="9">
    <source>
        <dbReference type="EMBL" id="ETN83315.1"/>
    </source>
</evidence>
<dbReference type="PANTHER" id="PTHR11383">
    <property type="entry name" value="NUCLEOSIDE DIPHOSPHATE-LINKED MOIETY X MOTIF 13"/>
    <property type="match status" value="1"/>
</dbReference>
<dbReference type="Proteomes" id="UP000053676">
    <property type="component" value="Unassembled WGS sequence"/>
</dbReference>
<dbReference type="InterPro" id="IPR020084">
    <property type="entry name" value="NUDIX_hydrolase_CS"/>
</dbReference>
<dbReference type="CTD" id="25347463"/>
<dbReference type="STRING" id="51031.W2TMJ5"/>
<dbReference type="KEGG" id="nai:NECAME_07433"/>
<dbReference type="PANTHER" id="PTHR11383:SF3">
    <property type="entry name" value="NAD(P)H PYROPHOSPHATASE NUDT13, MITOCHONDRIAL"/>
    <property type="match status" value="1"/>
</dbReference>
<dbReference type="OrthoDB" id="10249612at2759"/>
<protein>
    <recommendedName>
        <fullName evidence="2">NAD(+) diphosphatase</fullName>
        <ecNumber evidence="2">3.6.1.22</ecNumber>
    </recommendedName>
</protein>
<keyword evidence="4 9" id="KW-0378">Hydrolase</keyword>
<feature type="signal peptide" evidence="7">
    <location>
        <begin position="1"/>
        <end position="21"/>
    </location>
</feature>
<keyword evidence="6" id="KW-0520">NAD</keyword>
<evidence type="ECO:0000256" key="7">
    <source>
        <dbReference type="SAM" id="SignalP"/>
    </source>
</evidence>
<name>W2TMJ5_NECAM</name>
<dbReference type="InterPro" id="IPR000086">
    <property type="entry name" value="NUDIX_hydrolase_dom"/>
</dbReference>
<evidence type="ECO:0000256" key="2">
    <source>
        <dbReference type="ARBA" id="ARBA00012381"/>
    </source>
</evidence>
<comment type="cofactor">
    <cofactor evidence="1">
        <name>Mg(2+)</name>
        <dbReference type="ChEBI" id="CHEBI:18420"/>
    </cofactor>
</comment>
<evidence type="ECO:0000256" key="1">
    <source>
        <dbReference type="ARBA" id="ARBA00001946"/>
    </source>
</evidence>
<dbReference type="GeneID" id="25347463"/>
<keyword evidence="10" id="KW-1185">Reference proteome</keyword>
<dbReference type="InterPro" id="IPR049734">
    <property type="entry name" value="NudC-like_C"/>
</dbReference>